<reference evidence="2" key="1">
    <citation type="submission" date="2014-09" db="EMBL/GenBank/DDBJ databases">
        <authorList>
            <person name="Sharma Rahul"/>
            <person name="Thines Marco"/>
        </authorList>
    </citation>
    <scope>NUCLEOTIDE SEQUENCE [LARGE SCALE GENOMIC DNA]</scope>
</reference>
<evidence type="ECO:0000313" key="1">
    <source>
        <dbReference type="EMBL" id="CEG46565.1"/>
    </source>
</evidence>
<dbReference type="Proteomes" id="UP000054928">
    <property type="component" value="Unassembled WGS sequence"/>
</dbReference>
<dbReference type="AlphaFoldDB" id="A0A0P1AY58"/>
<protein>
    <submittedName>
        <fullName evidence="1">Uncharacterized protein</fullName>
    </submittedName>
</protein>
<name>A0A0P1AY58_PLAHL</name>
<proteinExistence type="predicted"/>
<dbReference type="GeneID" id="36398018"/>
<organism evidence="1 2">
    <name type="scientific">Plasmopara halstedii</name>
    <name type="common">Downy mildew of sunflower</name>
    <dbReference type="NCBI Taxonomy" id="4781"/>
    <lineage>
        <taxon>Eukaryota</taxon>
        <taxon>Sar</taxon>
        <taxon>Stramenopiles</taxon>
        <taxon>Oomycota</taxon>
        <taxon>Peronosporomycetes</taxon>
        <taxon>Peronosporales</taxon>
        <taxon>Peronosporaceae</taxon>
        <taxon>Plasmopara</taxon>
    </lineage>
</organism>
<dbReference type="RefSeq" id="XP_024582934.1">
    <property type="nucleotide sequence ID" value="XM_024717435.1"/>
</dbReference>
<sequence>MKDIPESNSVAPLVSDYRCLMTNSEASLFGIRGNLGLGASIATVSCCYISPTLARRSALHNRFYTPKGTFAYNFSGAGEIGVKCLVSDEALREVRLMPLILYRGDYIDVEISNSPWTSSQLVPGFKYFVILMVLIKKAEIRSVLENRVSEMKEKSILVSQCRPFSSKGLTAVSKVRKRTTIR</sequence>
<keyword evidence="2" id="KW-1185">Reference proteome</keyword>
<dbReference type="EMBL" id="CCYD01002047">
    <property type="protein sequence ID" value="CEG46565.1"/>
    <property type="molecule type" value="Genomic_DNA"/>
</dbReference>
<accession>A0A0P1AY58</accession>
<evidence type="ECO:0000313" key="2">
    <source>
        <dbReference type="Proteomes" id="UP000054928"/>
    </source>
</evidence>